<comment type="caution">
    <text evidence="1">The sequence shown here is derived from an EMBL/GenBank/DDBJ whole genome shotgun (WGS) entry which is preliminary data.</text>
</comment>
<organism evidence="1 2">
    <name type="scientific">Sphingobacterium ginsenosidimutans</name>
    <dbReference type="NCBI Taxonomy" id="687845"/>
    <lineage>
        <taxon>Bacteria</taxon>
        <taxon>Pseudomonadati</taxon>
        <taxon>Bacteroidota</taxon>
        <taxon>Sphingobacteriia</taxon>
        <taxon>Sphingobacteriales</taxon>
        <taxon>Sphingobacteriaceae</taxon>
        <taxon>Sphingobacterium</taxon>
    </lineage>
</organism>
<dbReference type="Pfam" id="PF16132">
    <property type="entry name" value="DUF4843"/>
    <property type="match status" value="1"/>
</dbReference>
<gene>
    <name evidence="1" type="ORF">GCM10022218_49540</name>
</gene>
<dbReference type="InterPro" id="IPR032299">
    <property type="entry name" value="DUF4843"/>
</dbReference>
<reference evidence="2" key="1">
    <citation type="journal article" date="2019" name="Int. J. Syst. Evol. Microbiol.">
        <title>The Global Catalogue of Microorganisms (GCM) 10K type strain sequencing project: providing services to taxonomists for standard genome sequencing and annotation.</title>
        <authorList>
            <consortium name="The Broad Institute Genomics Platform"/>
            <consortium name="The Broad Institute Genome Sequencing Center for Infectious Disease"/>
            <person name="Wu L."/>
            <person name="Ma J."/>
        </authorList>
    </citation>
    <scope>NUCLEOTIDE SEQUENCE [LARGE SCALE GENOMIC DNA]</scope>
    <source>
        <strain evidence="2">JCM 16722</strain>
    </source>
</reference>
<evidence type="ECO:0000313" key="2">
    <source>
        <dbReference type="Proteomes" id="UP001500167"/>
    </source>
</evidence>
<protein>
    <submittedName>
        <fullName evidence="1">Uncharacterized protein</fullName>
    </submittedName>
</protein>
<name>A0ABP8AMC5_9SPHI</name>
<keyword evidence="2" id="KW-1185">Reference proteome</keyword>
<sequence>MGYFDPTIKEGYFDIVVASTGPKTTNDRKYNVVVDPASTLLEGRDYDFSEKYFSIRAGQLKDTIRLKIYRSKELSENTLLLKLDLKENENFKTDMYSQAIGSGNSQYLDYYTQFTFSANNIPGTPWFWDPAQSSIASFIIGYLGNFSGKKLKMIVERYDLDIDEVTSTNYAPSTIAILAWGKGMHSYLSEMEALGTPILDEDGLPMKMGVYVQ</sequence>
<evidence type="ECO:0000313" key="1">
    <source>
        <dbReference type="EMBL" id="GAA4186339.1"/>
    </source>
</evidence>
<accession>A0ABP8AMC5</accession>
<dbReference type="Proteomes" id="UP001500167">
    <property type="component" value="Unassembled WGS sequence"/>
</dbReference>
<dbReference type="EMBL" id="BAAAZK010000010">
    <property type="protein sequence ID" value="GAA4186339.1"/>
    <property type="molecule type" value="Genomic_DNA"/>
</dbReference>
<proteinExistence type="predicted"/>